<evidence type="ECO:0000259" key="7">
    <source>
        <dbReference type="PROSITE" id="PS51918"/>
    </source>
</evidence>
<dbReference type="SUPFAM" id="SSF102114">
    <property type="entry name" value="Radical SAM enzymes"/>
    <property type="match status" value="1"/>
</dbReference>
<dbReference type="EMBL" id="BHYK01000019">
    <property type="protein sequence ID" value="GCD11537.1"/>
    <property type="molecule type" value="Genomic_DNA"/>
</dbReference>
<dbReference type="GO" id="GO:0003824">
    <property type="term" value="F:catalytic activity"/>
    <property type="evidence" value="ECO:0007669"/>
    <property type="project" value="InterPro"/>
</dbReference>
<accession>A0A401UPT8</accession>
<dbReference type="SFLD" id="SFLDF00301">
    <property type="entry name" value="2-iminoacetate_synthase_(ThiH)"/>
    <property type="match status" value="1"/>
</dbReference>
<dbReference type="PANTHER" id="PTHR43583">
    <property type="entry name" value="2-IMINOACETATE SYNTHASE"/>
    <property type="match status" value="1"/>
</dbReference>
<dbReference type="InterPro" id="IPR013785">
    <property type="entry name" value="Aldolase_TIM"/>
</dbReference>
<dbReference type="CDD" id="cd01335">
    <property type="entry name" value="Radical_SAM"/>
    <property type="match status" value="1"/>
</dbReference>
<dbReference type="SFLD" id="SFLDG01060">
    <property type="entry name" value="BATS_domain_containing"/>
    <property type="match status" value="1"/>
</dbReference>
<dbReference type="SMART" id="SM00876">
    <property type="entry name" value="BATS"/>
    <property type="match status" value="1"/>
</dbReference>
<dbReference type="NCBIfam" id="TIGR02351">
    <property type="entry name" value="thiH"/>
    <property type="match status" value="1"/>
</dbReference>
<dbReference type="Pfam" id="PF04055">
    <property type="entry name" value="Radical_SAM"/>
    <property type="match status" value="1"/>
</dbReference>
<dbReference type="RefSeq" id="WP_125003446.1">
    <property type="nucleotide sequence ID" value="NZ_BHYK01000019.1"/>
</dbReference>
<dbReference type="Gene3D" id="3.20.20.70">
    <property type="entry name" value="Aldolase class I"/>
    <property type="match status" value="1"/>
</dbReference>
<dbReference type="SFLD" id="SFLDG01081">
    <property type="entry name" value="cleavage_of_the_Ca-Cb_bond_in"/>
    <property type="match status" value="1"/>
</dbReference>
<evidence type="ECO:0000256" key="5">
    <source>
        <dbReference type="ARBA" id="ARBA00023004"/>
    </source>
</evidence>
<protein>
    <submittedName>
        <fullName evidence="8">Thiamine biosynthesis protein ThiH</fullName>
    </submittedName>
</protein>
<dbReference type="InterPro" id="IPR058240">
    <property type="entry name" value="rSAM_sf"/>
</dbReference>
<evidence type="ECO:0000313" key="9">
    <source>
        <dbReference type="Proteomes" id="UP000287872"/>
    </source>
</evidence>
<keyword evidence="4" id="KW-0479">Metal-binding</keyword>
<keyword evidence="3" id="KW-0949">S-adenosyl-L-methionine</keyword>
<dbReference type="OrthoDB" id="9801120at2"/>
<dbReference type="GO" id="GO:0005506">
    <property type="term" value="F:iron ion binding"/>
    <property type="evidence" value="ECO:0007669"/>
    <property type="project" value="InterPro"/>
</dbReference>
<reference evidence="8 9" key="1">
    <citation type="submission" date="2018-11" db="EMBL/GenBank/DDBJ databases">
        <title>Genome sequencing and assembly of Clostridium tagluense strain A121.</title>
        <authorList>
            <person name="Murakami T."/>
            <person name="Segawa T."/>
            <person name="Shcherbakova V.A."/>
            <person name="Mori H."/>
            <person name="Yoshimura Y."/>
        </authorList>
    </citation>
    <scope>NUCLEOTIDE SEQUENCE [LARGE SCALE GENOMIC DNA]</scope>
    <source>
        <strain evidence="8 9">A121</strain>
    </source>
</reference>
<name>A0A401UPT8_9CLOT</name>
<proteinExistence type="predicted"/>
<comment type="caution">
    <text evidence="8">The sequence shown here is derived from an EMBL/GenBank/DDBJ whole genome shotgun (WGS) entry which is preliminary data.</text>
</comment>
<evidence type="ECO:0000256" key="2">
    <source>
        <dbReference type="ARBA" id="ARBA00022485"/>
    </source>
</evidence>
<dbReference type="InterPro" id="IPR010722">
    <property type="entry name" value="BATS_dom"/>
</dbReference>
<feature type="domain" description="Radical SAM core" evidence="7">
    <location>
        <begin position="70"/>
        <end position="305"/>
    </location>
</feature>
<dbReference type="AlphaFoldDB" id="A0A401UPT8"/>
<evidence type="ECO:0000256" key="6">
    <source>
        <dbReference type="ARBA" id="ARBA00023014"/>
    </source>
</evidence>
<keyword evidence="5" id="KW-0408">Iron</keyword>
<keyword evidence="9" id="KW-1185">Reference proteome</keyword>
<sequence>MSFYDCYAKHKNIDFEDFFKQITDEDILNILNKDKISKQDFLALISPTAEKHMEKIAQKAHELSLQHFGKTILLFTPLYISNYCVNKCAYCSYNVENKIKRKTLTMKEIEEEAKAIASSGLKHILVLTGESSTEAPVSYIVDAVKILKKYFDSISIEIYPLTTDEYIKVVEAGVDGLTLFQETYDECIYDKVHIKGPKKDYKFRLDAPERGCIAKIRSINIGALLGLADWRSDAFYTALHAEYLQNKYAEMEVSISTPRIRPHVGSFNDLCFVEDKNLLQTILALRIFLPRVGITLSTRETQSFRDNLIPLGITKMSAGVSTEVGGHTSSSSSGESQFEISDDRTVDEVKKAILAKNYQPIFKDWMAL</sequence>
<gene>
    <name evidence="8" type="primary">thiH</name>
    <name evidence="8" type="ORF">Ctaglu_31600</name>
</gene>
<organism evidence="8 9">
    <name type="scientific">Clostridium tagluense</name>
    <dbReference type="NCBI Taxonomy" id="360422"/>
    <lineage>
        <taxon>Bacteria</taxon>
        <taxon>Bacillati</taxon>
        <taxon>Bacillota</taxon>
        <taxon>Clostridia</taxon>
        <taxon>Eubacteriales</taxon>
        <taxon>Clostridiaceae</taxon>
        <taxon>Clostridium</taxon>
    </lineage>
</organism>
<dbReference type="InterPro" id="IPR012726">
    <property type="entry name" value="ThiH"/>
</dbReference>
<evidence type="ECO:0000313" key="8">
    <source>
        <dbReference type="EMBL" id="GCD11537.1"/>
    </source>
</evidence>
<dbReference type="PANTHER" id="PTHR43583:SF1">
    <property type="entry name" value="2-IMINOACETATE SYNTHASE"/>
    <property type="match status" value="1"/>
</dbReference>
<keyword evidence="6" id="KW-0411">Iron-sulfur</keyword>
<dbReference type="Proteomes" id="UP000287872">
    <property type="component" value="Unassembled WGS sequence"/>
</dbReference>
<evidence type="ECO:0000256" key="4">
    <source>
        <dbReference type="ARBA" id="ARBA00022723"/>
    </source>
</evidence>
<keyword evidence="2" id="KW-0004">4Fe-4S</keyword>
<dbReference type="InterPro" id="IPR007197">
    <property type="entry name" value="rSAM"/>
</dbReference>
<evidence type="ECO:0000256" key="1">
    <source>
        <dbReference type="ARBA" id="ARBA00001966"/>
    </source>
</evidence>
<evidence type="ECO:0000256" key="3">
    <source>
        <dbReference type="ARBA" id="ARBA00022691"/>
    </source>
</evidence>
<comment type="cofactor">
    <cofactor evidence="1">
        <name>[4Fe-4S] cluster</name>
        <dbReference type="ChEBI" id="CHEBI:49883"/>
    </cofactor>
</comment>
<dbReference type="InterPro" id="IPR034428">
    <property type="entry name" value="ThiH/NoCL/HydG-like"/>
</dbReference>
<dbReference type="SFLD" id="SFLDS00029">
    <property type="entry name" value="Radical_SAM"/>
    <property type="match status" value="1"/>
</dbReference>
<dbReference type="Pfam" id="PF06968">
    <property type="entry name" value="BATS"/>
    <property type="match status" value="1"/>
</dbReference>
<dbReference type="GO" id="GO:0051539">
    <property type="term" value="F:4 iron, 4 sulfur cluster binding"/>
    <property type="evidence" value="ECO:0007669"/>
    <property type="project" value="UniProtKB-KW"/>
</dbReference>
<dbReference type="PROSITE" id="PS51918">
    <property type="entry name" value="RADICAL_SAM"/>
    <property type="match status" value="1"/>
</dbReference>
<dbReference type="GO" id="GO:0009228">
    <property type="term" value="P:thiamine biosynthetic process"/>
    <property type="evidence" value="ECO:0007669"/>
    <property type="project" value="InterPro"/>
</dbReference>